<name>A0A1W6NVX6_9RHOB</name>
<dbReference type="PROSITE" id="PS50928">
    <property type="entry name" value="ABC_TM1"/>
    <property type="match status" value="1"/>
</dbReference>
<evidence type="ECO:0000256" key="2">
    <source>
        <dbReference type="ARBA" id="ARBA00022448"/>
    </source>
</evidence>
<organism evidence="9 10">
    <name type="scientific">Ketogulonicigenium robustum</name>
    <dbReference type="NCBI Taxonomy" id="92947"/>
    <lineage>
        <taxon>Bacteria</taxon>
        <taxon>Pseudomonadati</taxon>
        <taxon>Pseudomonadota</taxon>
        <taxon>Alphaproteobacteria</taxon>
        <taxon>Rhodobacterales</taxon>
        <taxon>Roseobacteraceae</taxon>
        <taxon>Ketogulonicigenium</taxon>
    </lineage>
</organism>
<sequence>MKAMAGGYLIGALAGIGLAFIGYAVQRLRAGADMGATLLHSIPAIALAPIFVLGFGRETAPTALAAFNAFFVFYVAASSGLSGNAPIFRDVMKVYGASPMRRFWHVDFPAALPAIATGMKLAVPGSLIGAILGEWFGAPRGLGLLIVTAMQNFQILLLWSAVLLTGMISFGLFCLLSLLERHVFERFR</sequence>
<keyword evidence="10" id="KW-1185">Reference proteome</keyword>
<accession>A0A1W6NVX6</accession>
<proteinExistence type="inferred from homology"/>
<dbReference type="AlphaFoldDB" id="A0A1W6NVX6"/>
<evidence type="ECO:0000256" key="1">
    <source>
        <dbReference type="ARBA" id="ARBA00004651"/>
    </source>
</evidence>
<gene>
    <name evidence="9" type="primary">ssuC</name>
    <name evidence="9" type="ORF">BVG79_00038</name>
</gene>
<dbReference type="GO" id="GO:0005886">
    <property type="term" value="C:plasma membrane"/>
    <property type="evidence" value="ECO:0007669"/>
    <property type="project" value="UniProtKB-SubCell"/>
</dbReference>
<dbReference type="InterPro" id="IPR035906">
    <property type="entry name" value="MetI-like_sf"/>
</dbReference>
<dbReference type="KEGG" id="kro:BVG79_00038"/>
<dbReference type="Proteomes" id="UP000242447">
    <property type="component" value="Chromosome"/>
</dbReference>
<keyword evidence="4 7" id="KW-0812">Transmembrane</keyword>
<comment type="similarity">
    <text evidence="7">Belongs to the binding-protein-dependent transport system permease family.</text>
</comment>
<dbReference type="CDD" id="cd06261">
    <property type="entry name" value="TM_PBP2"/>
    <property type="match status" value="1"/>
</dbReference>
<dbReference type="EMBL" id="CP019937">
    <property type="protein sequence ID" value="ARO13398.1"/>
    <property type="molecule type" value="Genomic_DNA"/>
</dbReference>
<evidence type="ECO:0000313" key="9">
    <source>
        <dbReference type="EMBL" id="ARO13398.1"/>
    </source>
</evidence>
<dbReference type="InterPro" id="IPR000515">
    <property type="entry name" value="MetI-like"/>
</dbReference>
<dbReference type="GO" id="GO:0055085">
    <property type="term" value="P:transmembrane transport"/>
    <property type="evidence" value="ECO:0007669"/>
    <property type="project" value="InterPro"/>
</dbReference>
<dbReference type="PANTHER" id="PTHR30151:SF20">
    <property type="entry name" value="ABC TRANSPORTER PERMEASE PROTEIN HI_0355-RELATED"/>
    <property type="match status" value="1"/>
</dbReference>
<evidence type="ECO:0000256" key="4">
    <source>
        <dbReference type="ARBA" id="ARBA00022692"/>
    </source>
</evidence>
<dbReference type="Gene3D" id="1.10.3720.10">
    <property type="entry name" value="MetI-like"/>
    <property type="match status" value="1"/>
</dbReference>
<evidence type="ECO:0000256" key="7">
    <source>
        <dbReference type="RuleBase" id="RU363032"/>
    </source>
</evidence>
<feature type="transmembrane region" description="Helical" evidence="7">
    <location>
        <begin position="62"/>
        <end position="87"/>
    </location>
</feature>
<keyword evidence="2 7" id="KW-0813">Transport</keyword>
<evidence type="ECO:0000256" key="5">
    <source>
        <dbReference type="ARBA" id="ARBA00022989"/>
    </source>
</evidence>
<reference evidence="9 10" key="1">
    <citation type="submission" date="2017-02" db="EMBL/GenBank/DDBJ databases">
        <title>Ketogulonicigenium robustum SPU B003 Genome sequencing and assembly.</title>
        <authorList>
            <person name="Li Y."/>
            <person name="Liu L."/>
            <person name="Wang C."/>
            <person name="Zhang M."/>
            <person name="Zhang T."/>
            <person name="Zhang Y."/>
        </authorList>
    </citation>
    <scope>NUCLEOTIDE SEQUENCE [LARGE SCALE GENOMIC DNA]</scope>
    <source>
        <strain evidence="9 10">SPU_B003</strain>
    </source>
</reference>
<feature type="transmembrane region" description="Helical" evidence="7">
    <location>
        <begin position="153"/>
        <end position="179"/>
    </location>
</feature>
<dbReference type="PANTHER" id="PTHR30151">
    <property type="entry name" value="ALKANE SULFONATE ABC TRANSPORTER-RELATED, MEMBRANE SUBUNIT"/>
    <property type="match status" value="1"/>
</dbReference>
<dbReference type="SUPFAM" id="SSF161098">
    <property type="entry name" value="MetI-like"/>
    <property type="match status" value="1"/>
</dbReference>
<dbReference type="STRING" id="92947.BVG79_00038"/>
<feature type="transmembrane region" description="Helical" evidence="7">
    <location>
        <begin position="37"/>
        <end position="56"/>
    </location>
</feature>
<keyword evidence="3" id="KW-1003">Cell membrane</keyword>
<feature type="domain" description="ABC transmembrane type-1" evidence="8">
    <location>
        <begin position="1"/>
        <end position="180"/>
    </location>
</feature>
<comment type="subcellular location">
    <subcellularLocation>
        <location evidence="1 7">Cell membrane</location>
        <topology evidence="1 7">Multi-pass membrane protein</topology>
    </subcellularLocation>
</comment>
<evidence type="ECO:0000256" key="6">
    <source>
        <dbReference type="ARBA" id="ARBA00023136"/>
    </source>
</evidence>
<keyword evidence="5 7" id="KW-1133">Transmembrane helix</keyword>
<dbReference type="Pfam" id="PF00528">
    <property type="entry name" value="BPD_transp_1"/>
    <property type="match status" value="1"/>
</dbReference>
<evidence type="ECO:0000256" key="3">
    <source>
        <dbReference type="ARBA" id="ARBA00022475"/>
    </source>
</evidence>
<evidence type="ECO:0000259" key="8">
    <source>
        <dbReference type="PROSITE" id="PS50928"/>
    </source>
</evidence>
<evidence type="ECO:0000313" key="10">
    <source>
        <dbReference type="Proteomes" id="UP000242447"/>
    </source>
</evidence>
<protein>
    <submittedName>
        <fullName evidence="9">ABC nitrate/sulfonate/bicarbonate transporter, inner membrane subunit</fullName>
    </submittedName>
</protein>
<keyword evidence="6 7" id="KW-0472">Membrane</keyword>
<feature type="transmembrane region" description="Helical" evidence="7">
    <location>
        <begin position="6"/>
        <end position="25"/>
    </location>
</feature>